<name>A0A7R9MT18_9ACAR</name>
<evidence type="ECO:0000259" key="2">
    <source>
        <dbReference type="Pfam" id="PF23953"/>
    </source>
</evidence>
<evidence type="ECO:0000259" key="1">
    <source>
        <dbReference type="Pfam" id="PF04053"/>
    </source>
</evidence>
<proteinExistence type="predicted"/>
<sequence length="199" mass="22597">KDNKSDAITEDGIEDAFDVIAELQESVRTGLWIGDCFIYTNGVNRLNYFVGGEIVTIAHLDRTMYLLGYIPRENRLYLGDKELNIVSYSLLLSVLEYQTAVMRTDFEAADQILPSIPKEQRTRVAHFLEKQGFKAQALAVSTDPEHRFDLAVQLSDTKIAFQLALEAQNEHKWKQLAELAISLAQFDLAQQCLHNAQDF</sequence>
<evidence type="ECO:0008006" key="5">
    <source>
        <dbReference type="Google" id="ProtNLM"/>
    </source>
</evidence>
<feature type="non-terminal residue" evidence="3">
    <location>
        <position position="1"/>
    </location>
</feature>
<dbReference type="EMBL" id="OC965834">
    <property type="protein sequence ID" value="CAD7665986.1"/>
    <property type="molecule type" value="Genomic_DNA"/>
</dbReference>
<accession>A0A7R9MT18</accession>
<keyword evidence="4" id="KW-1185">Reference proteome</keyword>
<dbReference type="InterPro" id="IPR056176">
    <property type="entry name" value="TPR_COPA_B"/>
</dbReference>
<dbReference type="GO" id="GO:0030117">
    <property type="term" value="C:membrane coat"/>
    <property type="evidence" value="ECO:0007669"/>
    <property type="project" value="InterPro"/>
</dbReference>
<dbReference type="GO" id="GO:0006886">
    <property type="term" value="P:intracellular protein transport"/>
    <property type="evidence" value="ECO:0007669"/>
    <property type="project" value="InterPro"/>
</dbReference>
<feature type="non-terminal residue" evidence="3">
    <location>
        <position position="199"/>
    </location>
</feature>
<dbReference type="InterPro" id="IPR006692">
    <property type="entry name" value="Beta-prop_COPA/B_2nd"/>
</dbReference>
<feature type="domain" description="COPA/B second beta-propeller" evidence="1">
    <location>
        <begin position="6"/>
        <end position="80"/>
    </location>
</feature>
<feature type="domain" description="COPA/B TPR" evidence="2">
    <location>
        <begin position="97"/>
        <end position="199"/>
    </location>
</feature>
<dbReference type="AlphaFoldDB" id="A0A7R9MT18"/>
<dbReference type="Pfam" id="PF23953">
    <property type="entry name" value="TPR_COPA_B"/>
    <property type="match status" value="1"/>
</dbReference>
<evidence type="ECO:0000313" key="4">
    <source>
        <dbReference type="Proteomes" id="UP000728032"/>
    </source>
</evidence>
<dbReference type="OrthoDB" id="2150324at2759"/>
<dbReference type="Proteomes" id="UP000728032">
    <property type="component" value="Unassembled WGS sequence"/>
</dbReference>
<dbReference type="Gene3D" id="1.25.40.470">
    <property type="match status" value="1"/>
</dbReference>
<protein>
    <recommendedName>
        <fullName evidence="5">Coatomer WD associated region domain-containing protein</fullName>
    </recommendedName>
</protein>
<reference evidence="3" key="1">
    <citation type="submission" date="2020-11" db="EMBL/GenBank/DDBJ databases">
        <authorList>
            <person name="Tran Van P."/>
        </authorList>
    </citation>
    <scope>NUCLEOTIDE SEQUENCE</scope>
</reference>
<dbReference type="EMBL" id="CAJPVJ010051009">
    <property type="protein sequence ID" value="CAG2183117.1"/>
    <property type="molecule type" value="Genomic_DNA"/>
</dbReference>
<dbReference type="Pfam" id="PF04053">
    <property type="entry name" value="B-prop_COPA_B_2nd"/>
    <property type="match status" value="1"/>
</dbReference>
<gene>
    <name evidence="3" type="ORF">ONB1V03_LOCUS22538</name>
</gene>
<organism evidence="3">
    <name type="scientific">Oppiella nova</name>
    <dbReference type="NCBI Taxonomy" id="334625"/>
    <lineage>
        <taxon>Eukaryota</taxon>
        <taxon>Metazoa</taxon>
        <taxon>Ecdysozoa</taxon>
        <taxon>Arthropoda</taxon>
        <taxon>Chelicerata</taxon>
        <taxon>Arachnida</taxon>
        <taxon>Acari</taxon>
        <taxon>Acariformes</taxon>
        <taxon>Sarcoptiformes</taxon>
        <taxon>Oribatida</taxon>
        <taxon>Brachypylina</taxon>
        <taxon>Oppioidea</taxon>
        <taxon>Oppiidae</taxon>
        <taxon>Oppiella</taxon>
    </lineage>
</organism>
<dbReference type="GO" id="GO:0016192">
    <property type="term" value="P:vesicle-mediated transport"/>
    <property type="evidence" value="ECO:0007669"/>
    <property type="project" value="InterPro"/>
</dbReference>
<evidence type="ECO:0000313" key="3">
    <source>
        <dbReference type="EMBL" id="CAD7665986.1"/>
    </source>
</evidence>
<dbReference type="GO" id="GO:0005198">
    <property type="term" value="F:structural molecule activity"/>
    <property type="evidence" value="ECO:0007669"/>
    <property type="project" value="InterPro"/>
</dbReference>